<accession>A0ABX8Z930</accession>
<dbReference type="Proteomes" id="UP000825679">
    <property type="component" value="Chromosome"/>
</dbReference>
<proteinExistence type="inferred from homology"/>
<feature type="domain" description="HipA-like C-terminal" evidence="4">
    <location>
        <begin position="179"/>
        <end position="364"/>
    </location>
</feature>
<dbReference type="EMBL" id="CP081150">
    <property type="protein sequence ID" value="QZA77404.1"/>
    <property type="molecule type" value="Genomic_DNA"/>
</dbReference>
<evidence type="ECO:0000256" key="3">
    <source>
        <dbReference type="ARBA" id="ARBA00022777"/>
    </source>
</evidence>
<dbReference type="PANTHER" id="PTHR37419">
    <property type="entry name" value="SERINE/THREONINE-PROTEIN KINASE TOXIN HIPA"/>
    <property type="match status" value="1"/>
</dbReference>
<evidence type="ECO:0000313" key="5">
    <source>
        <dbReference type="EMBL" id="QZA77404.1"/>
    </source>
</evidence>
<gene>
    <name evidence="5" type="ORF">K4H28_14120</name>
</gene>
<evidence type="ECO:0000259" key="4">
    <source>
        <dbReference type="Pfam" id="PF07804"/>
    </source>
</evidence>
<evidence type="ECO:0000313" key="6">
    <source>
        <dbReference type="Proteomes" id="UP000825679"/>
    </source>
</evidence>
<dbReference type="InterPro" id="IPR012893">
    <property type="entry name" value="HipA-like_C"/>
</dbReference>
<dbReference type="InterPro" id="IPR052028">
    <property type="entry name" value="HipA_Ser/Thr_kinase"/>
</dbReference>
<keyword evidence="3" id="KW-0418">Kinase</keyword>
<dbReference type="Pfam" id="PF07804">
    <property type="entry name" value="HipA_C"/>
    <property type="match status" value="1"/>
</dbReference>
<dbReference type="RefSeq" id="WP_221005785.1">
    <property type="nucleotide sequence ID" value="NZ_CP081150.1"/>
</dbReference>
<reference evidence="5 6" key="1">
    <citation type="submission" date="2021-08" db="EMBL/GenBank/DDBJ databases">
        <title>complete genome sequencing of Deefgea sp. D25.</title>
        <authorList>
            <person name="Bae J.-W."/>
            <person name="Gim D.-H."/>
        </authorList>
    </citation>
    <scope>NUCLEOTIDE SEQUENCE [LARGE SCALE GENOMIC DNA]</scope>
    <source>
        <strain evidence="5 6">D25</strain>
    </source>
</reference>
<keyword evidence="2" id="KW-0808">Transferase</keyword>
<comment type="similarity">
    <text evidence="1">Belongs to the HipA Ser/Thr kinase family.</text>
</comment>
<sequence length="465" mass="51381">MADLYGVIWSRIGGAPRKLADMVLTPIELRITRHHDGMAMPGFSMLHDLAGETEWVWSRALDSELPPQLQALLPPQIHSSPIRKLMYRLLDQQGIPRIGRLPIEQEWLLLTHFGAGGIGHLDVFLDDAAAHRYYASPESSILKLDDAKALWACLRDGFTNQAAEDHLAEMIGKIQVSGVSGMMPKLFTSLDHHPVMVKIEPPDYPCVLALESLALELHRAAGLEVPNWQYKNIRAEHGEIASLVLSRYDRTEKGLPLPQESFFTLLRTGARSKYHERTDGSMETLFKVVETGLVGDVRSAKYGLFQRLVMALATGNGDLHSENFALIGSAGTAQLAPVFDPAPMRAYRHFRKNHDLLSALSFAGVGGVEQILANGQAMPYTTSGDTPEDLNQRVLQYAKNGDISVKMARDWICTALEVTKDYADAAADLLTMAPSEDRRLKRPDVDGFRQTVDQLRKALGGALNG</sequence>
<protein>
    <submittedName>
        <fullName evidence="5">HipA domain-containing protein</fullName>
    </submittedName>
</protein>
<evidence type="ECO:0000256" key="1">
    <source>
        <dbReference type="ARBA" id="ARBA00010164"/>
    </source>
</evidence>
<keyword evidence="6" id="KW-1185">Reference proteome</keyword>
<evidence type="ECO:0000256" key="2">
    <source>
        <dbReference type="ARBA" id="ARBA00022679"/>
    </source>
</evidence>
<name>A0ABX8Z930_9NEIS</name>
<organism evidence="5 6">
    <name type="scientific">Deefgea tanakiae</name>
    <dbReference type="NCBI Taxonomy" id="2865840"/>
    <lineage>
        <taxon>Bacteria</taxon>
        <taxon>Pseudomonadati</taxon>
        <taxon>Pseudomonadota</taxon>
        <taxon>Betaproteobacteria</taxon>
        <taxon>Neisseriales</taxon>
        <taxon>Chitinibacteraceae</taxon>
        <taxon>Deefgea</taxon>
    </lineage>
</organism>